<keyword evidence="4" id="KW-1134">Transmembrane beta strand</keyword>
<dbReference type="InterPro" id="IPR010130">
    <property type="entry name" value="T1SS_OMP_TolC"/>
</dbReference>
<evidence type="ECO:0000256" key="2">
    <source>
        <dbReference type="ARBA" id="ARBA00007613"/>
    </source>
</evidence>
<dbReference type="OrthoDB" id="9813458at2"/>
<protein>
    <submittedName>
        <fullName evidence="10">Outer membrane protein</fullName>
    </submittedName>
</protein>
<keyword evidence="8" id="KW-0175">Coiled coil</keyword>
<dbReference type="InterPro" id="IPR003423">
    <property type="entry name" value="OMP_efflux"/>
</dbReference>
<evidence type="ECO:0000256" key="1">
    <source>
        <dbReference type="ARBA" id="ARBA00004442"/>
    </source>
</evidence>
<keyword evidence="6" id="KW-0472">Membrane</keyword>
<evidence type="ECO:0000256" key="4">
    <source>
        <dbReference type="ARBA" id="ARBA00022452"/>
    </source>
</evidence>
<keyword evidence="9" id="KW-0732">Signal</keyword>
<evidence type="ECO:0000313" key="10">
    <source>
        <dbReference type="EMBL" id="PXX80838.1"/>
    </source>
</evidence>
<dbReference type="GO" id="GO:0009279">
    <property type="term" value="C:cell outer membrane"/>
    <property type="evidence" value="ECO:0007669"/>
    <property type="project" value="UniProtKB-SubCell"/>
</dbReference>
<dbReference type="Gene3D" id="1.20.1600.10">
    <property type="entry name" value="Outer membrane efflux proteins (OEP)"/>
    <property type="match status" value="1"/>
</dbReference>
<feature type="chain" id="PRO_5016388678" evidence="9">
    <location>
        <begin position="23"/>
        <end position="450"/>
    </location>
</feature>
<evidence type="ECO:0000256" key="7">
    <source>
        <dbReference type="ARBA" id="ARBA00023237"/>
    </source>
</evidence>
<dbReference type="Proteomes" id="UP000247555">
    <property type="component" value="Unassembled WGS sequence"/>
</dbReference>
<organism evidence="10 11">
    <name type="scientific">Rivihabitans pingtungensis</name>
    <dbReference type="NCBI Taxonomy" id="1054498"/>
    <lineage>
        <taxon>Bacteria</taxon>
        <taxon>Pseudomonadati</taxon>
        <taxon>Pseudomonadota</taxon>
        <taxon>Betaproteobacteria</taxon>
        <taxon>Neisseriales</taxon>
        <taxon>Aquaspirillaceae</taxon>
        <taxon>Rivihabitans</taxon>
    </lineage>
</organism>
<accession>A0A318KVD4</accession>
<evidence type="ECO:0000313" key="11">
    <source>
        <dbReference type="Proteomes" id="UP000247555"/>
    </source>
</evidence>
<dbReference type="GO" id="GO:0015288">
    <property type="term" value="F:porin activity"/>
    <property type="evidence" value="ECO:0007669"/>
    <property type="project" value="TreeGrafter"/>
</dbReference>
<evidence type="ECO:0000256" key="5">
    <source>
        <dbReference type="ARBA" id="ARBA00022692"/>
    </source>
</evidence>
<evidence type="ECO:0000256" key="9">
    <source>
        <dbReference type="SAM" id="SignalP"/>
    </source>
</evidence>
<dbReference type="SUPFAM" id="SSF56954">
    <property type="entry name" value="Outer membrane efflux proteins (OEP)"/>
    <property type="match status" value="1"/>
</dbReference>
<dbReference type="Pfam" id="PF02321">
    <property type="entry name" value="OEP"/>
    <property type="match status" value="2"/>
</dbReference>
<dbReference type="PANTHER" id="PTHR30026">
    <property type="entry name" value="OUTER MEMBRANE PROTEIN TOLC"/>
    <property type="match status" value="1"/>
</dbReference>
<dbReference type="PANTHER" id="PTHR30026:SF20">
    <property type="entry name" value="OUTER MEMBRANE PROTEIN TOLC"/>
    <property type="match status" value="1"/>
</dbReference>
<keyword evidence="5" id="KW-0812">Transmembrane</keyword>
<keyword evidence="3" id="KW-0813">Transport</keyword>
<name>A0A318KVD4_9NEIS</name>
<dbReference type="EMBL" id="QJKI01000003">
    <property type="protein sequence ID" value="PXX80838.1"/>
    <property type="molecule type" value="Genomic_DNA"/>
</dbReference>
<dbReference type="NCBIfam" id="TIGR01844">
    <property type="entry name" value="type_I_sec_TolC"/>
    <property type="match status" value="1"/>
</dbReference>
<evidence type="ECO:0000256" key="3">
    <source>
        <dbReference type="ARBA" id="ARBA00022448"/>
    </source>
</evidence>
<evidence type="ECO:0000256" key="6">
    <source>
        <dbReference type="ARBA" id="ARBA00023136"/>
    </source>
</evidence>
<comment type="caution">
    <text evidence="10">The sequence shown here is derived from an EMBL/GenBank/DDBJ whole genome shotgun (WGS) entry which is preliminary data.</text>
</comment>
<keyword evidence="11" id="KW-1185">Reference proteome</keyword>
<proteinExistence type="inferred from homology"/>
<keyword evidence="7" id="KW-0998">Cell outer membrane</keyword>
<comment type="similarity">
    <text evidence="2">Belongs to the outer membrane factor (OMF) (TC 1.B.17) family.</text>
</comment>
<dbReference type="GO" id="GO:1990281">
    <property type="term" value="C:efflux pump complex"/>
    <property type="evidence" value="ECO:0007669"/>
    <property type="project" value="TreeGrafter"/>
</dbReference>
<dbReference type="GO" id="GO:0015562">
    <property type="term" value="F:efflux transmembrane transporter activity"/>
    <property type="evidence" value="ECO:0007669"/>
    <property type="project" value="InterPro"/>
</dbReference>
<comment type="subcellular location">
    <subcellularLocation>
        <location evidence="1">Cell outer membrane</location>
    </subcellularLocation>
</comment>
<reference evidence="10 11" key="1">
    <citation type="submission" date="2018-05" db="EMBL/GenBank/DDBJ databases">
        <title>Genomic Encyclopedia of Type Strains, Phase IV (KMG-IV): sequencing the most valuable type-strain genomes for metagenomic binning, comparative biology and taxonomic classification.</title>
        <authorList>
            <person name="Goeker M."/>
        </authorList>
    </citation>
    <scope>NUCLEOTIDE SEQUENCE [LARGE SCALE GENOMIC DNA]</scope>
    <source>
        <strain evidence="10 11">DSM 29661</strain>
    </source>
</reference>
<feature type="signal peptide" evidence="9">
    <location>
        <begin position="1"/>
        <end position="22"/>
    </location>
</feature>
<dbReference type="RefSeq" id="WP_110389868.1">
    <property type="nucleotide sequence ID" value="NZ_QJKI01000003.1"/>
</dbReference>
<dbReference type="AlphaFoldDB" id="A0A318KVD4"/>
<dbReference type="InterPro" id="IPR051906">
    <property type="entry name" value="TolC-like"/>
</dbReference>
<sequence length="450" mass="48887">MWTWKHHALALALAGASAGAQALDLIDVWQAAREHDAAYASARASWEAGQEKTIQGRAPLLPQLNASGDYTRNKAERPAGIGRYRSASAGLQLTQTLFDWSRFAALEQGRQATLIADDQFKNAEQELILRTAQAYFDVLLAEDTLEFTRAAKDAYAKQLEQAKKSFDVGSATITDTYEAQASYDSAVASELAALNDLEVKRNKLALQTGVSANRLDPLKAKVPLELPSPDSADSWVRQAEDGSYALAIRRKQLIVAGKQVDISRSGHLPTVSLVAGYNDRTSTQLASVDTRGGSVGVQITLPIFSGGLAQSKVREARALEEQARQDLEDARRQVEQATRTAYLGVTSGAAQVTAREQVLASSKSQLDATRLGREVGVRTSVDLLNAERKVYESRRDLAQARYQYLMARLQLAAAVGQLDRKVLEGVNQLLQARQSTALASAQPKPKPGKQ</sequence>
<evidence type="ECO:0000256" key="8">
    <source>
        <dbReference type="SAM" id="Coils"/>
    </source>
</evidence>
<feature type="coiled-coil region" evidence="8">
    <location>
        <begin position="313"/>
        <end position="340"/>
    </location>
</feature>
<gene>
    <name evidence="10" type="ORF">DFR34_103181</name>
</gene>